<dbReference type="Proteomes" id="UP000292580">
    <property type="component" value="Unassembled WGS sequence"/>
</dbReference>
<dbReference type="SUPFAM" id="SSF81606">
    <property type="entry name" value="PP2C-like"/>
    <property type="match status" value="1"/>
</dbReference>
<dbReference type="GO" id="GO:0004722">
    <property type="term" value="F:protein serine/threonine phosphatase activity"/>
    <property type="evidence" value="ECO:0007669"/>
    <property type="project" value="InterPro"/>
</dbReference>
<protein>
    <submittedName>
        <fullName evidence="2">Serine/threonine-protein phosphatase</fullName>
    </submittedName>
</protein>
<proteinExistence type="predicted"/>
<dbReference type="Pfam" id="PF13672">
    <property type="entry name" value="PP2C_2"/>
    <property type="match status" value="1"/>
</dbReference>
<dbReference type="PANTHER" id="PTHR47992">
    <property type="entry name" value="PROTEIN PHOSPHATASE"/>
    <property type="match status" value="1"/>
</dbReference>
<keyword evidence="3" id="KW-1185">Reference proteome</keyword>
<gene>
    <name evidence="2" type="ORF">CUJ86_05275</name>
</gene>
<sequence length="262" mass="28540">MAGSAGNMSNILTFRYQRDKKMGRYDICGMTHAGLKGYNEDAYTIVEIGNVCLLAVADGVGGCAGGERAARIAIETVSSSFTRRCHEGMDAEDVADLLYNAFHEADRRIRAEQHRYGKMGTTLVAAVISGRRVVIANCGDSRAFIAGKTIVFRTQEHSFVNTLLQSGSIRPEEAEDHPLRSVITHALGVNVRVDLYEEELGRERVLVLASDGLSGRTAAEICAGDLSLTSEELTRRLMEGALLTGDDDVTVVSFRDRALFFT</sequence>
<accession>A0A483CNS9</accession>
<dbReference type="CDD" id="cd00143">
    <property type="entry name" value="PP2Cc"/>
    <property type="match status" value="1"/>
</dbReference>
<dbReference type="SMART" id="SM00332">
    <property type="entry name" value="PP2Cc"/>
    <property type="match status" value="1"/>
</dbReference>
<dbReference type="EMBL" id="PGCL01000002">
    <property type="protein sequence ID" value="TAJ44712.1"/>
    <property type="molecule type" value="Genomic_DNA"/>
</dbReference>
<evidence type="ECO:0000313" key="2">
    <source>
        <dbReference type="EMBL" id="TAJ44712.1"/>
    </source>
</evidence>
<dbReference type="InterPro" id="IPR036457">
    <property type="entry name" value="PPM-type-like_dom_sf"/>
</dbReference>
<comment type="caution">
    <text evidence="2">The sequence shown here is derived from an EMBL/GenBank/DDBJ whole genome shotgun (WGS) entry which is preliminary data.</text>
</comment>
<dbReference type="SMART" id="SM00331">
    <property type="entry name" value="PP2C_SIG"/>
    <property type="match status" value="1"/>
</dbReference>
<feature type="domain" description="PPM-type phosphatase" evidence="1">
    <location>
        <begin position="24"/>
        <end position="256"/>
    </location>
</feature>
<name>A0A483CNS9_9EURY</name>
<dbReference type="AlphaFoldDB" id="A0A483CNS9"/>
<evidence type="ECO:0000313" key="3">
    <source>
        <dbReference type="Proteomes" id="UP000292580"/>
    </source>
</evidence>
<dbReference type="PROSITE" id="PS51746">
    <property type="entry name" value="PPM_2"/>
    <property type="match status" value="1"/>
</dbReference>
<reference evidence="2 3" key="1">
    <citation type="submission" date="2017-11" db="EMBL/GenBank/DDBJ databases">
        <title>Isolation and Characterization of Methanofollis Species from Methane Seep Offshore SW Taiwan.</title>
        <authorList>
            <person name="Teng N.-H."/>
            <person name="Lai M.-C."/>
            <person name="Chen S.-C."/>
        </authorList>
    </citation>
    <scope>NUCLEOTIDE SEQUENCE [LARGE SCALE GENOMIC DNA]</scope>
    <source>
        <strain evidence="2 3">FWC-SCC2</strain>
    </source>
</reference>
<evidence type="ECO:0000259" key="1">
    <source>
        <dbReference type="PROSITE" id="PS51746"/>
    </source>
</evidence>
<dbReference type="InterPro" id="IPR015655">
    <property type="entry name" value="PP2C"/>
</dbReference>
<dbReference type="Gene3D" id="3.60.40.10">
    <property type="entry name" value="PPM-type phosphatase domain"/>
    <property type="match status" value="1"/>
</dbReference>
<organism evidence="2 3">
    <name type="scientific">Methanofollis fontis</name>
    <dbReference type="NCBI Taxonomy" id="2052832"/>
    <lineage>
        <taxon>Archaea</taxon>
        <taxon>Methanobacteriati</taxon>
        <taxon>Methanobacteriota</taxon>
        <taxon>Stenosarchaea group</taxon>
        <taxon>Methanomicrobia</taxon>
        <taxon>Methanomicrobiales</taxon>
        <taxon>Methanomicrobiaceae</taxon>
        <taxon>Methanofollis</taxon>
    </lineage>
</organism>
<dbReference type="InterPro" id="IPR001932">
    <property type="entry name" value="PPM-type_phosphatase-like_dom"/>
</dbReference>